<reference evidence="1" key="2">
    <citation type="journal article" date="2022" name="New Phytol.">
        <title>Evolutionary transition to the ectomycorrhizal habit in the genomes of a hyperdiverse lineage of mushroom-forming fungi.</title>
        <authorList>
            <person name="Looney B."/>
            <person name="Miyauchi S."/>
            <person name="Morin E."/>
            <person name="Drula E."/>
            <person name="Courty P.E."/>
            <person name="Kohler A."/>
            <person name="Kuo A."/>
            <person name="LaButti K."/>
            <person name="Pangilinan J."/>
            <person name="Lipzen A."/>
            <person name="Riley R."/>
            <person name="Andreopoulos W."/>
            <person name="He G."/>
            <person name="Johnson J."/>
            <person name="Nolan M."/>
            <person name="Tritt A."/>
            <person name="Barry K.W."/>
            <person name="Grigoriev I.V."/>
            <person name="Nagy L.G."/>
            <person name="Hibbett D."/>
            <person name="Henrissat B."/>
            <person name="Matheny P.B."/>
            <person name="Labbe J."/>
            <person name="Martin F.M."/>
        </authorList>
    </citation>
    <scope>NUCLEOTIDE SEQUENCE</scope>
    <source>
        <strain evidence="1">FP105234-sp</strain>
    </source>
</reference>
<keyword evidence="2" id="KW-1185">Reference proteome</keyword>
<evidence type="ECO:0000313" key="2">
    <source>
        <dbReference type="Proteomes" id="UP000814033"/>
    </source>
</evidence>
<name>A0ACB8R3U9_9AGAM</name>
<accession>A0ACB8R3U9</accession>
<evidence type="ECO:0000313" key="1">
    <source>
        <dbReference type="EMBL" id="KAI0038713.1"/>
    </source>
</evidence>
<dbReference type="EMBL" id="MU276430">
    <property type="protein sequence ID" value="KAI0038713.1"/>
    <property type="molecule type" value="Genomic_DNA"/>
</dbReference>
<dbReference type="Proteomes" id="UP000814033">
    <property type="component" value="Unassembled WGS sequence"/>
</dbReference>
<organism evidence="1 2">
    <name type="scientific">Auriscalpium vulgare</name>
    <dbReference type="NCBI Taxonomy" id="40419"/>
    <lineage>
        <taxon>Eukaryota</taxon>
        <taxon>Fungi</taxon>
        <taxon>Dikarya</taxon>
        <taxon>Basidiomycota</taxon>
        <taxon>Agaricomycotina</taxon>
        <taxon>Agaricomycetes</taxon>
        <taxon>Russulales</taxon>
        <taxon>Auriscalpiaceae</taxon>
        <taxon>Auriscalpium</taxon>
    </lineage>
</organism>
<gene>
    <name evidence="1" type="ORF">FA95DRAFT_1613167</name>
</gene>
<sequence length="336" mass="37507">MTHLPGEAAVPLAAGVDAPRLPGYTETFVPGKYVYYVLVDMRYRGIYTDWTVIGPVARQRAIKDHDLAMAILANDMANMAVSSAVSEGSQQQATEHGDNAPPSPALAEPAPIVVPDDGSDQSDGHSSDSEANNEDVPGEDELTELIPTEAEIAEGYAEERGSRPGGGWPYLAVARGRRRGIFLNGRKVSKAEKQLAENLRKVARHYELPASQIACTTKDEDPLRTPLMRKLEDKIWSDWTAHREELTKVYPDDRLARYIANIRNAIQEQLDEVRAPLLAGDNEKIHKYRRFIAGLHQEIDVMQHGEKVYDATLYDQAFVFAGRSVRRAYFKRIYGF</sequence>
<proteinExistence type="predicted"/>
<protein>
    <submittedName>
        <fullName evidence="1">Uncharacterized protein</fullName>
    </submittedName>
</protein>
<comment type="caution">
    <text evidence="1">The sequence shown here is derived from an EMBL/GenBank/DDBJ whole genome shotgun (WGS) entry which is preliminary data.</text>
</comment>
<reference evidence="1" key="1">
    <citation type="submission" date="2021-02" db="EMBL/GenBank/DDBJ databases">
        <authorList>
            <consortium name="DOE Joint Genome Institute"/>
            <person name="Ahrendt S."/>
            <person name="Looney B.P."/>
            <person name="Miyauchi S."/>
            <person name="Morin E."/>
            <person name="Drula E."/>
            <person name="Courty P.E."/>
            <person name="Chicoki N."/>
            <person name="Fauchery L."/>
            <person name="Kohler A."/>
            <person name="Kuo A."/>
            <person name="Labutti K."/>
            <person name="Pangilinan J."/>
            <person name="Lipzen A."/>
            <person name="Riley R."/>
            <person name="Andreopoulos W."/>
            <person name="He G."/>
            <person name="Johnson J."/>
            <person name="Barry K.W."/>
            <person name="Grigoriev I.V."/>
            <person name="Nagy L."/>
            <person name="Hibbett D."/>
            <person name="Henrissat B."/>
            <person name="Matheny P.B."/>
            <person name="Labbe J."/>
            <person name="Martin F."/>
        </authorList>
    </citation>
    <scope>NUCLEOTIDE SEQUENCE</scope>
    <source>
        <strain evidence="1">FP105234-sp</strain>
    </source>
</reference>